<organism evidence="8 9">
    <name type="scientific">Salibacterium qingdaonense</name>
    <dbReference type="NCBI Taxonomy" id="266892"/>
    <lineage>
        <taxon>Bacteria</taxon>
        <taxon>Bacillati</taxon>
        <taxon>Bacillota</taxon>
        <taxon>Bacilli</taxon>
        <taxon>Bacillales</taxon>
        <taxon>Bacillaceae</taxon>
    </lineage>
</organism>
<evidence type="ECO:0000256" key="3">
    <source>
        <dbReference type="ARBA" id="ARBA00022475"/>
    </source>
</evidence>
<dbReference type="Gene3D" id="3.40.190.10">
    <property type="entry name" value="Periplasmic binding protein-like II"/>
    <property type="match status" value="1"/>
</dbReference>
<dbReference type="InterPro" id="IPR007210">
    <property type="entry name" value="ABC_Gly_betaine_transp_sub-bd"/>
</dbReference>
<protein>
    <submittedName>
        <fullName evidence="8">Glycine betaine/proline transport system substrate-binding protein</fullName>
    </submittedName>
</protein>
<dbReference type="GO" id="GO:0005275">
    <property type="term" value="F:amine transmembrane transporter activity"/>
    <property type="evidence" value="ECO:0007669"/>
    <property type="project" value="TreeGrafter"/>
</dbReference>
<dbReference type="PANTHER" id="PTHR47737">
    <property type="entry name" value="GLYCINE BETAINE/PROLINE BETAINE TRANSPORT SYSTEM PERMEASE PROTEIN PROW"/>
    <property type="match status" value="1"/>
</dbReference>
<keyword evidence="6" id="KW-0732">Signal</keyword>
<dbReference type="GO" id="GO:0015226">
    <property type="term" value="F:carnitine transmembrane transporter activity"/>
    <property type="evidence" value="ECO:0007669"/>
    <property type="project" value="TreeGrafter"/>
</dbReference>
<dbReference type="STRING" id="266892.SAMN04488054_1388"/>
<keyword evidence="9" id="KW-1185">Reference proteome</keyword>
<evidence type="ECO:0000256" key="2">
    <source>
        <dbReference type="ARBA" id="ARBA00022448"/>
    </source>
</evidence>
<comment type="subcellular location">
    <subcellularLocation>
        <location evidence="1">Cell membrane</location>
    </subcellularLocation>
</comment>
<feature type="domain" description="ABC-type glycine betaine transport system substrate-binding" evidence="7">
    <location>
        <begin position="46"/>
        <end position="288"/>
    </location>
</feature>
<dbReference type="GO" id="GO:0015871">
    <property type="term" value="P:choline transport"/>
    <property type="evidence" value="ECO:0007669"/>
    <property type="project" value="TreeGrafter"/>
</dbReference>
<dbReference type="EMBL" id="FOTY01000038">
    <property type="protein sequence ID" value="SFM36366.1"/>
    <property type="molecule type" value="Genomic_DNA"/>
</dbReference>
<keyword evidence="4" id="KW-0472">Membrane</keyword>
<evidence type="ECO:0000313" key="8">
    <source>
        <dbReference type="EMBL" id="SFM36366.1"/>
    </source>
</evidence>
<dbReference type="PANTHER" id="PTHR47737:SF1">
    <property type="entry name" value="GLYCINE BETAINE_PROLINE BETAINE TRANSPORT SYSTEM PERMEASE PROTEIN PROW"/>
    <property type="match status" value="1"/>
</dbReference>
<evidence type="ECO:0000256" key="1">
    <source>
        <dbReference type="ARBA" id="ARBA00004236"/>
    </source>
</evidence>
<proteinExistence type="predicted"/>
<dbReference type="PROSITE" id="PS51257">
    <property type="entry name" value="PROKAR_LIPOPROTEIN"/>
    <property type="match status" value="1"/>
</dbReference>
<dbReference type="GO" id="GO:0043190">
    <property type="term" value="C:ATP-binding cassette (ABC) transporter complex"/>
    <property type="evidence" value="ECO:0007669"/>
    <property type="project" value="InterPro"/>
</dbReference>
<sequence length="302" mass="33863">MKKIVLMIIFLLASIVLFACSQTDSEGTSGEGTEETTEANTEEKPELVLGLTNWTSTLPPTEIVTSILEEMGYSIEMEQANLAAIYAAMAEGDIDIYMDSWYPQQTQYLEEYSDSIEQLSPIYDNANAGMVVPEYMEDINDVADLVGNESMINNEVIAIEDGDPAMDELQELIDAYDLDVELVNSSEGAMISAAKASTDQNEPILLYGWRPHSMFNELGLKILTNKEHPEYFSGSSIHPLVYNNVNEKAPEAYEFLEDLTIPIPDMEEMIIKIDAGEDPEEVAQEWINDNRDRLDDMLKDNQ</sequence>
<keyword evidence="3" id="KW-1003">Cell membrane</keyword>
<evidence type="ECO:0000256" key="5">
    <source>
        <dbReference type="SAM" id="MobiDB-lite"/>
    </source>
</evidence>
<evidence type="ECO:0000259" key="7">
    <source>
        <dbReference type="Pfam" id="PF04069"/>
    </source>
</evidence>
<keyword evidence="2" id="KW-0813">Transport</keyword>
<reference evidence="8 9" key="1">
    <citation type="submission" date="2016-10" db="EMBL/GenBank/DDBJ databases">
        <authorList>
            <person name="de Groot N.N."/>
        </authorList>
    </citation>
    <scope>NUCLEOTIDE SEQUENCE [LARGE SCALE GENOMIC DNA]</scope>
    <source>
        <strain evidence="8 9">CGMCC 1.6134</strain>
    </source>
</reference>
<feature type="signal peptide" evidence="6">
    <location>
        <begin position="1"/>
        <end position="19"/>
    </location>
</feature>
<dbReference type="AlphaFoldDB" id="A0A1I4Q996"/>
<name>A0A1I4Q996_9BACI</name>
<evidence type="ECO:0000256" key="6">
    <source>
        <dbReference type="SAM" id="SignalP"/>
    </source>
</evidence>
<dbReference type="GO" id="GO:0031460">
    <property type="term" value="P:glycine betaine transport"/>
    <property type="evidence" value="ECO:0007669"/>
    <property type="project" value="TreeGrafter"/>
</dbReference>
<gene>
    <name evidence="8" type="ORF">SAMN04488054_1388</name>
</gene>
<evidence type="ECO:0000256" key="4">
    <source>
        <dbReference type="ARBA" id="ARBA00023136"/>
    </source>
</evidence>
<feature type="chain" id="PRO_5038336001" evidence="6">
    <location>
        <begin position="20"/>
        <end position="302"/>
    </location>
</feature>
<evidence type="ECO:0000313" key="9">
    <source>
        <dbReference type="Proteomes" id="UP000199668"/>
    </source>
</evidence>
<dbReference type="Pfam" id="PF04069">
    <property type="entry name" value="OpuAC"/>
    <property type="match status" value="1"/>
</dbReference>
<dbReference type="RefSeq" id="WP_245737064.1">
    <property type="nucleotide sequence ID" value="NZ_FOTY01000038.1"/>
</dbReference>
<feature type="region of interest" description="Disordered" evidence="5">
    <location>
        <begin position="24"/>
        <end position="44"/>
    </location>
</feature>
<dbReference type="SUPFAM" id="SSF53850">
    <property type="entry name" value="Periplasmic binding protein-like II"/>
    <property type="match status" value="1"/>
</dbReference>
<accession>A0A1I4Q996</accession>
<dbReference type="Proteomes" id="UP000199668">
    <property type="component" value="Unassembled WGS sequence"/>
</dbReference>
<dbReference type="Gene3D" id="3.40.190.100">
    <property type="entry name" value="Glycine betaine-binding periplasmic protein, domain 2"/>
    <property type="match status" value="1"/>
</dbReference>